<name>A0A1G2P6J0_9BACT</name>
<sequence length="70" mass="8210">MKASEHFNLIRAVLDNKVDAEVAIKHQKAEAKKPKGVTEIKKDWLREWEEKVEAGEDWRRAQHSKSVEKE</sequence>
<gene>
    <name evidence="1" type="ORF">A3G03_03440</name>
</gene>
<dbReference type="Proteomes" id="UP000176355">
    <property type="component" value="Unassembled WGS sequence"/>
</dbReference>
<dbReference type="EMBL" id="MHSL01000013">
    <property type="protein sequence ID" value="OHA43965.1"/>
    <property type="molecule type" value="Genomic_DNA"/>
</dbReference>
<proteinExistence type="predicted"/>
<protein>
    <submittedName>
        <fullName evidence="1">Uncharacterized protein</fullName>
    </submittedName>
</protein>
<dbReference type="AlphaFoldDB" id="A0A1G2P6J0"/>
<accession>A0A1G2P6J0</accession>
<evidence type="ECO:0000313" key="1">
    <source>
        <dbReference type="EMBL" id="OHA43965.1"/>
    </source>
</evidence>
<organism evidence="1 2">
    <name type="scientific">Candidatus Taylorbacteria bacterium RIFCSPLOWO2_12_FULL_44_15c</name>
    <dbReference type="NCBI Taxonomy" id="1802333"/>
    <lineage>
        <taxon>Bacteria</taxon>
        <taxon>Candidatus Tayloriibacteriota</taxon>
    </lineage>
</organism>
<dbReference type="STRING" id="1802333.A3G03_03440"/>
<comment type="caution">
    <text evidence="1">The sequence shown here is derived from an EMBL/GenBank/DDBJ whole genome shotgun (WGS) entry which is preliminary data.</text>
</comment>
<reference evidence="1 2" key="1">
    <citation type="journal article" date="2016" name="Nat. Commun.">
        <title>Thousands of microbial genomes shed light on interconnected biogeochemical processes in an aquifer system.</title>
        <authorList>
            <person name="Anantharaman K."/>
            <person name="Brown C.T."/>
            <person name="Hug L.A."/>
            <person name="Sharon I."/>
            <person name="Castelle C.J."/>
            <person name="Probst A.J."/>
            <person name="Thomas B.C."/>
            <person name="Singh A."/>
            <person name="Wilkins M.J."/>
            <person name="Karaoz U."/>
            <person name="Brodie E.L."/>
            <person name="Williams K.H."/>
            <person name="Hubbard S.S."/>
            <person name="Banfield J.F."/>
        </authorList>
    </citation>
    <scope>NUCLEOTIDE SEQUENCE [LARGE SCALE GENOMIC DNA]</scope>
</reference>
<evidence type="ECO:0000313" key="2">
    <source>
        <dbReference type="Proteomes" id="UP000176355"/>
    </source>
</evidence>